<gene>
    <name evidence="1" type="ORF">S06H3_00218</name>
</gene>
<organism evidence="1">
    <name type="scientific">marine sediment metagenome</name>
    <dbReference type="NCBI Taxonomy" id="412755"/>
    <lineage>
        <taxon>unclassified sequences</taxon>
        <taxon>metagenomes</taxon>
        <taxon>ecological metagenomes</taxon>
    </lineage>
</organism>
<sequence length="100" mass="11119">MRFLLALAALTLSAQTSAAPPDYYELHKCIGKDGFAYWTVPPCAAGDSRLARDSNVDSRKPLAEQIRSAECRFAARLPMTHARKPNFENAERVPSIEHCQ</sequence>
<name>X1LD19_9ZZZZ</name>
<protein>
    <submittedName>
        <fullName evidence="1">Uncharacterized protein</fullName>
    </submittedName>
</protein>
<reference evidence="1" key="1">
    <citation type="journal article" date="2014" name="Front. Microbiol.">
        <title>High frequency of phylogenetically diverse reductive dehalogenase-homologous genes in deep subseafloor sedimentary metagenomes.</title>
        <authorList>
            <person name="Kawai M."/>
            <person name="Futagami T."/>
            <person name="Toyoda A."/>
            <person name="Takaki Y."/>
            <person name="Nishi S."/>
            <person name="Hori S."/>
            <person name="Arai W."/>
            <person name="Tsubouchi T."/>
            <person name="Morono Y."/>
            <person name="Uchiyama I."/>
            <person name="Ito T."/>
            <person name="Fujiyama A."/>
            <person name="Inagaki F."/>
            <person name="Takami H."/>
        </authorList>
    </citation>
    <scope>NUCLEOTIDE SEQUENCE</scope>
    <source>
        <strain evidence="1">Expedition CK06-06</strain>
    </source>
</reference>
<dbReference type="EMBL" id="BARV01000031">
    <property type="protein sequence ID" value="GAH92018.1"/>
    <property type="molecule type" value="Genomic_DNA"/>
</dbReference>
<dbReference type="AlphaFoldDB" id="X1LD19"/>
<proteinExistence type="predicted"/>
<accession>X1LD19</accession>
<evidence type="ECO:0000313" key="1">
    <source>
        <dbReference type="EMBL" id="GAH92018.1"/>
    </source>
</evidence>
<comment type="caution">
    <text evidence="1">The sequence shown here is derived from an EMBL/GenBank/DDBJ whole genome shotgun (WGS) entry which is preliminary data.</text>
</comment>